<feature type="chain" id="PRO_5005207950" evidence="3">
    <location>
        <begin position="22"/>
        <end position="429"/>
    </location>
</feature>
<dbReference type="AlphaFoldDB" id="A0A0H4PBW7"/>
<keyword evidence="2" id="KW-0378">Hydrolase</keyword>
<protein>
    <submittedName>
        <fullName evidence="4">D-alanyl-D-alanine carboxypeptidase</fullName>
    </submittedName>
</protein>
<dbReference type="RefSeq" id="WP_048640759.1">
    <property type="nucleotide sequence ID" value="NZ_CP012040.1"/>
</dbReference>
<keyword evidence="4" id="KW-0645">Protease</keyword>
<dbReference type="InterPro" id="IPR000667">
    <property type="entry name" value="Peptidase_S13"/>
</dbReference>
<dbReference type="GO" id="GO:0000270">
    <property type="term" value="P:peptidoglycan metabolic process"/>
    <property type="evidence" value="ECO:0007669"/>
    <property type="project" value="TreeGrafter"/>
</dbReference>
<keyword evidence="4" id="KW-0121">Carboxypeptidase</keyword>
<dbReference type="InterPro" id="IPR012338">
    <property type="entry name" value="Beta-lactam/transpept-like"/>
</dbReference>
<dbReference type="EMBL" id="CP012040">
    <property type="protein sequence ID" value="AKP50303.1"/>
    <property type="molecule type" value="Genomic_DNA"/>
</dbReference>
<dbReference type="KEGG" id="camu:CA2015_0845"/>
<dbReference type="PANTHER" id="PTHR30023">
    <property type="entry name" value="D-ALANYL-D-ALANINE CARBOXYPEPTIDASE"/>
    <property type="match status" value="1"/>
</dbReference>
<evidence type="ECO:0000256" key="3">
    <source>
        <dbReference type="SAM" id="SignalP"/>
    </source>
</evidence>
<dbReference type="GO" id="GO:0006508">
    <property type="term" value="P:proteolysis"/>
    <property type="evidence" value="ECO:0007669"/>
    <property type="project" value="InterPro"/>
</dbReference>
<keyword evidence="3" id="KW-0732">Signal</keyword>
<evidence type="ECO:0000313" key="5">
    <source>
        <dbReference type="Proteomes" id="UP000036520"/>
    </source>
</evidence>
<dbReference type="Pfam" id="PF02113">
    <property type="entry name" value="Peptidase_S13"/>
    <property type="match status" value="2"/>
</dbReference>
<evidence type="ECO:0000256" key="2">
    <source>
        <dbReference type="ARBA" id="ARBA00022801"/>
    </source>
</evidence>
<sequence length="429" mass="49692">MKLKFLPAILLWLFIFQSASGQDVKSSFLGLDNLMGDNSFFDKHLTGFMLYDLDSQVVRYEKNSHLYFIPASTTKLFTFFGAMMVLTDSTTFLRFEPKGKSVTIWGTGDPSWKYPRLPNPNIRDFLATYDTIIYSESNWKNEPFGFGWQWDDYYYSYAAEKSPLPLFGNLVSSKNINNRPVLTPDIFNVVHSKKIVKNVQRNWRDNQFYYNPRTYNGRDSKVPFMTSPEIFATLASKDWGVPVKLSDSKLPPEHFILKGIPTKALYKEMLLESDNFIAEQLLLQISDQVFLELDSEKAIEYIKKTYLYDLPDDPQWVDGSGLSRHNLFTPRTMVSLIEKIYRLFPDKELFSLLPTGGRTGTLKFNYSASTPYIMAKTGTISNNHSLVGYLKTKDNKVYAFAFMNNNYPYKATVVRNEMEKVLLYIRDNF</sequence>
<dbReference type="GO" id="GO:0004185">
    <property type="term" value="F:serine-type carboxypeptidase activity"/>
    <property type="evidence" value="ECO:0007669"/>
    <property type="project" value="InterPro"/>
</dbReference>
<dbReference type="Gene3D" id="3.40.710.10">
    <property type="entry name" value="DD-peptidase/beta-lactamase superfamily"/>
    <property type="match status" value="2"/>
</dbReference>
<dbReference type="PRINTS" id="PR00922">
    <property type="entry name" value="DADACBPTASE3"/>
</dbReference>
<dbReference type="OrthoDB" id="9802627at2"/>
<evidence type="ECO:0000256" key="1">
    <source>
        <dbReference type="ARBA" id="ARBA00006096"/>
    </source>
</evidence>
<gene>
    <name evidence="4" type="ORF">CA2015_0845</name>
</gene>
<dbReference type="SUPFAM" id="SSF56601">
    <property type="entry name" value="beta-lactamase/transpeptidase-like"/>
    <property type="match status" value="1"/>
</dbReference>
<organism evidence="4 5">
    <name type="scientific">Cyclobacterium amurskyense</name>
    <dbReference type="NCBI Taxonomy" id="320787"/>
    <lineage>
        <taxon>Bacteria</taxon>
        <taxon>Pseudomonadati</taxon>
        <taxon>Bacteroidota</taxon>
        <taxon>Cytophagia</taxon>
        <taxon>Cytophagales</taxon>
        <taxon>Cyclobacteriaceae</taxon>
        <taxon>Cyclobacterium</taxon>
    </lineage>
</organism>
<feature type="signal peptide" evidence="3">
    <location>
        <begin position="1"/>
        <end position="21"/>
    </location>
</feature>
<evidence type="ECO:0000313" key="4">
    <source>
        <dbReference type="EMBL" id="AKP50303.1"/>
    </source>
</evidence>
<dbReference type="Proteomes" id="UP000036520">
    <property type="component" value="Chromosome"/>
</dbReference>
<keyword evidence="5" id="KW-1185">Reference proteome</keyword>
<name>A0A0H4PBW7_9BACT</name>
<reference evidence="4 5" key="1">
    <citation type="submission" date="2015-07" db="EMBL/GenBank/DDBJ databases">
        <authorList>
            <person name="Kim K.M."/>
        </authorList>
    </citation>
    <scope>NUCLEOTIDE SEQUENCE [LARGE SCALE GENOMIC DNA]</scope>
    <source>
        <strain evidence="4 5">KCTC 12363</strain>
    </source>
</reference>
<dbReference type="PATRIC" id="fig|320787.5.peg.943"/>
<dbReference type="STRING" id="320787.CA2015_0845"/>
<dbReference type="PANTHER" id="PTHR30023:SF0">
    <property type="entry name" value="PENICILLIN-SENSITIVE CARBOXYPEPTIDASE A"/>
    <property type="match status" value="1"/>
</dbReference>
<accession>A0A0H4PBW7</accession>
<comment type="similarity">
    <text evidence="1">Belongs to the peptidase S13 family.</text>
</comment>
<proteinExistence type="inferred from homology"/>